<accession>A0A0G4MAV6</accession>
<sequence length="53" mass="5778">MNDDKARFALILSPSANKLCHCQMMIRITLSSPPTTLRYPPFPASPPGPCCST</sequence>
<dbReference type="AlphaFoldDB" id="A0A0G4MAV6"/>
<keyword evidence="2" id="KW-1185">Reference proteome</keyword>
<gene>
    <name evidence="1" type="ORF">BN1708_005421</name>
</gene>
<evidence type="ECO:0000313" key="1">
    <source>
        <dbReference type="EMBL" id="CRK31417.1"/>
    </source>
</evidence>
<proteinExistence type="predicted"/>
<name>A0A0G4MAV6_VERLO</name>
<reference evidence="1 2" key="1">
    <citation type="submission" date="2015-05" db="EMBL/GenBank/DDBJ databases">
        <authorList>
            <person name="Wang D.B."/>
            <person name="Wang M."/>
        </authorList>
    </citation>
    <scope>NUCLEOTIDE SEQUENCE [LARGE SCALE GENOMIC DNA]</scope>
    <source>
        <strain evidence="1">VL1</strain>
    </source>
</reference>
<dbReference type="EMBL" id="CVQH01021751">
    <property type="protein sequence ID" value="CRK31417.1"/>
    <property type="molecule type" value="Genomic_DNA"/>
</dbReference>
<organism evidence="1 2">
    <name type="scientific">Verticillium longisporum</name>
    <name type="common">Verticillium dahliae var. longisporum</name>
    <dbReference type="NCBI Taxonomy" id="100787"/>
    <lineage>
        <taxon>Eukaryota</taxon>
        <taxon>Fungi</taxon>
        <taxon>Dikarya</taxon>
        <taxon>Ascomycota</taxon>
        <taxon>Pezizomycotina</taxon>
        <taxon>Sordariomycetes</taxon>
        <taxon>Hypocreomycetidae</taxon>
        <taxon>Glomerellales</taxon>
        <taxon>Plectosphaerellaceae</taxon>
        <taxon>Verticillium</taxon>
    </lineage>
</organism>
<protein>
    <submittedName>
        <fullName evidence="1">Uncharacterized protein</fullName>
    </submittedName>
</protein>
<evidence type="ECO:0000313" key="2">
    <source>
        <dbReference type="Proteomes" id="UP000044602"/>
    </source>
</evidence>
<dbReference type="Proteomes" id="UP000044602">
    <property type="component" value="Unassembled WGS sequence"/>
</dbReference>